<evidence type="ECO:0008006" key="4">
    <source>
        <dbReference type="Google" id="ProtNLM"/>
    </source>
</evidence>
<feature type="compositionally biased region" description="Polar residues" evidence="1">
    <location>
        <begin position="563"/>
        <end position="573"/>
    </location>
</feature>
<evidence type="ECO:0000313" key="2">
    <source>
        <dbReference type="EMBL" id="KAK0461350.1"/>
    </source>
</evidence>
<feature type="compositionally biased region" description="Basic and acidic residues" evidence="1">
    <location>
        <begin position="345"/>
        <end position="355"/>
    </location>
</feature>
<feature type="compositionally biased region" description="Pro residues" evidence="1">
    <location>
        <begin position="535"/>
        <end position="554"/>
    </location>
</feature>
<dbReference type="Gene3D" id="1.10.10.2670">
    <property type="entry name" value="E3 ubiquitin-protein ligase"/>
    <property type="match status" value="1"/>
</dbReference>
<gene>
    <name evidence="2" type="ORF">EV420DRAFT_1640831</name>
</gene>
<feature type="compositionally biased region" description="Basic and acidic residues" evidence="1">
    <location>
        <begin position="126"/>
        <end position="136"/>
    </location>
</feature>
<reference evidence="2" key="1">
    <citation type="submission" date="2023-06" db="EMBL/GenBank/DDBJ databases">
        <authorList>
            <consortium name="Lawrence Berkeley National Laboratory"/>
            <person name="Ahrendt S."/>
            <person name="Sahu N."/>
            <person name="Indic B."/>
            <person name="Wong-Bajracharya J."/>
            <person name="Merenyi Z."/>
            <person name="Ke H.-M."/>
            <person name="Monk M."/>
            <person name="Kocsube S."/>
            <person name="Drula E."/>
            <person name="Lipzen A."/>
            <person name="Balint B."/>
            <person name="Henrissat B."/>
            <person name="Andreopoulos B."/>
            <person name="Martin F.M."/>
            <person name="Harder C.B."/>
            <person name="Rigling D."/>
            <person name="Ford K.L."/>
            <person name="Foster G.D."/>
            <person name="Pangilinan J."/>
            <person name="Papanicolaou A."/>
            <person name="Barry K."/>
            <person name="LaButti K."/>
            <person name="Viragh M."/>
            <person name="Koriabine M."/>
            <person name="Yan M."/>
            <person name="Riley R."/>
            <person name="Champramary S."/>
            <person name="Plett K.L."/>
            <person name="Tsai I.J."/>
            <person name="Slot J."/>
            <person name="Sipos G."/>
            <person name="Plett J."/>
            <person name="Nagy L.G."/>
            <person name="Grigoriev I.V."/>
        </authorList>
    </citation>
    <scope>NUCLEOTIDE SEQUENCE</scope>
    <source>
        <strain evidence="2">CCBAS 213</strain>
    </source>
</reference>
<feature type="compositionally biased region" description="Polar residues" evidence="1">
    <location>
        <begin position="421"/>
        <end position="430"/>
    </location>
</feature>
<dbReference type="InterPro" id="IPR042065">
    <property type="entry name" value="E3_ELL-like"/>
</dbReference>
<keyword evidence="3" id="KW-1185">Reference proteome</keyword>
<proteinExistence type="predicted"/>
<sequence length="718" mass="77917">MLPPDATYALQGFHTRPGEALPSNPQKQAYIVRLSRQTLDALDASEHPQLQFEFGDKPGIYVDGAFFPIKTQHENIRHELYLRTPSAVKPNAPLRLHANITGKLTVEPTLDKDLSEQIQQSTLEAAKQKDVHKTKFIDTPPDLAPPTKQKKKQPAASSMFRKPLRPSDQAARPNPTPASTASTSSASTSRPRSPPNPARAAALASLRTRLIRFLAKGDRKGDEAVKAVAPNCDAAHRQEILDVLQEIAEPVSASKKDGRLRLKNTSYQHVRPYEWPGLSESERHTIARAARVALSSLGIPESDPAWAHVVFRPPATTPIPGPSAETPAKRPVVTKAAKEKKGKGKAVEVKAEPKAKTKLAAAPNVKEADLRAANLSASTPPTKTAPSALTRKPPGSGYKAPRSEDGSTSSRIRSEERSRSQDLPPSTTVSAAPIQRIRKLKQSAGDGHGSDSERSRRNSGGERTGDKGSRDLASSAPSIKRKKPRDDDDEEYGKSKRRKTTEGAAIASGSRDSSSNKKPMTDLSARPKAIKKEPSPLPPPPPAKKATQRPPPASQSPQISSSRVTTGSTSAGNGRSRRHRSPIYTSSSEDEGEIKQERQHRSPGPFPSPPTTTPSSMTSNPPNPQPTQRPLPTDRASLRRGYAAAYGRYIKSFTRLVEQRERVNALLTAFDDSAGSITDSDGDVELLDVEAMQRLKAEFARHTEELESIQKAFEIAAR</sequence>
<feature type="compositionally biased region" description="Polar residues" evidence="1">
    <location>
        <begin position="375"/>
        <end position="387"/>
    </location>
</feature>
<feature type="compositionally biased region" description="Low complexity" evidence="1">
    <location>
        <begin position="170"/>
        <end position="191"/>
    </location>
</feature>
<dbReference type="AlphaFoldDB" id="A0AA39N965"/>
<dbReference type="RefSeq" id="XP_060333247.1">
    <property type="nucleotide sequence ID" value="XM_060477150.1"/>
</dbReference>
<comment type="caution">
    <text evidence="2">The sequence shown here is derived from an EMBL/GenBank/DDBJ whole genome shotgun (WGS) entry which is preliminary data.</text>
</comment>
<feature type="region of interest" description="Disordered" evidence="1">
    <location>
        <begin position="123"/>
        <end position="200"/>
    </location>
</feature>
<evidence type="ECO:0000313" key="3">
    <source>
        <dbReference type="Proteomes" id="UP001175211"/>
    </source>
</evidence>
<dbReference type="EMBL" id="JAUEPS010000011">
    <property type="protein sequence ID" value="KAK0461350.1"/>
    <property type="molecule type" value="Genomic_DNA"/>
</dbReference>
<dbReference type="Proteomes" id="UP001175211">
    <property type="component" value="Unassembled WGS sequence"/>
</dbReference>
<feature type="region of interest" description="Disordered" evidence="1">
    <location>
        <begin position="317"/>
        <end position="639"/>
    </location>
</feature>
<feature type="compositionally biased region" description="Basic and acidic residues" evidence="1">
    <location>
        <begin position="448"/>
        <end position="470"/>
    </location>
</feature>
<name>A0AA39N965_ARMTA</name>
<accession>A0AA39N965</accession>
<evidence type="ECO:0000256" key="1">
    <source>
        <dbReference type="SAM" id="MobiDB-lite"/>
    </source>
</evidence>
<protein>
    <recommendedName>
        <fullName evidence="4">RNA polymerase II elongation factor ELL N-terminal domain-containing protein</fullName>
    </recommendedName>
</protein>
<dbReference type="GeneID" id="85360698"/>
<organism evidence="2 3">
    <name type="scientific">Armillaria tabescens</name>
    <name type="common">Ringless honey mushroom</name>
    <name type="synonym">Agaricus tabescens</name>
    <dbReference type="NCBI Taxonomy" id="1929756"/>
    <lineage>
        <taxon>Eukaryota</taxon>
        <taxon>Fungi</taxon>
        <taxon>Dikarya</taxon>
        <taxon>Basidiomycota</taxon>
        <taxon>Agaricomycotina</taxon>
        <taxon>Agaricomycetes</taxon>
        <taxon>Agaricomycetidae</taxon>
        <taxon>Agaricales</taxon>
        <taxon>Marasmiineae</taxon>
        <taxon>Physalacriaceae</taxon>
        <taxon>Desarmillaria</taxon>
    </lineage>
</organism>